<evidence type="ECO:0000313" key="3">
    <source>
        <dbReference type="Proteomes" id="UP000631114"/>
    </source>
</evidence>
<evidence type="ECO:0000256" key="1">
    <source>
        <dbReference type="SAM" id="Phobius"/>
    </source>
</evidence>
<accession>A0A835LL07</accession>
<dbReference type="EMBL" id="JADFTS010000007">
    <property type="protein sequence ID" value="KAF9598795.1"/>
    <property type="molecule type" value="Genomic_DNA"/>
</dbReference>
<gene>
    <name evidence="2" type="ORF">IFM89_031463</name>
</gene>
<sequence>MKCRSPLVMHIWTAAVVGGMVALLRHRNLMVSYNCVQDNELLAKWNVSARLRRAPRTTICIWLPPAPDQNKISIDGAARGNRGPSDYGIAVRNYMGGFLEEGSIHWKLRGRFEISKNRFSRLCISHTMRVANIFADLAAKCI</sequence>
<proteinExistence type="predicted"/>
<name>A0A835LL07_9MAGN</name>
<keyword evidence="1" id="KW-0472">Membrane</keyword>
<dbReference type="AlphaFoldDB" id="A0A835LL07"/>
<keyword evidence="3" id="KW-1185">Reference proteome</keyword>
<evidence type="ECO:0008006" key="4">
    <source>
        <dbReference type="Google" id="ProtNLM"/>
    </source>
</evidence>
<organism evidence="2 3">
    <name type="scientific">Coptis chinensis</name>
    <dbReference type="NCBI Taxonomy" id="261450"/>
    <lineage>
        <taxon>Eukaryota</taxon>
        <taxon>Viridiplantae</taxon>
        <taxon>Streptophyta</taxon>
        <taxon>Embryophyta</taxon>
        <taxon>Tracheophyta</taxon>
        <taxon>Spermatophyta</taxon>
        <taxon>Magnoliopsida</taxon>
        <taxon>Ranunculales</taxon>
        <taxon>Ranunculaceae</taxon>
        <taxon>Coptidoideae</taxon>
        <taxon>Coptis</taxon>
    </lineage>
</organism>
<keyword evidence="1" id="KW-1133">Transmembrane helix</keyword>
<comment type="caution">
    <text evidence="2">The sequence shown here is derived from an EMBL/GenBank/DDBJ whole genome shotgun (WGS) entry which is preliminary data.</text>
</comment>
<feature type="transmembrane region" description="Helical" evidence="1">
    <location>
        <begin position="6"/>
        <end position="24"/>
    </location>
</feature>
<dbReference type="Proteomes" id="UP000631114">
    <property type="component" value="Unassembled WGS sequence"/>
</dbReference>
<reference evidence="2 3" key="1">
    <citation type="submission" date="2020-10" db="EMBL/GenBank/DDBJ databases">
        <title>The Coptis chinensis genome and diversification of protoberbering-type alkaloids.</title>
        <authorList>
            <person name="Wang B."/>
            <person name="Shu S."/>
            <person name="Song C."/>
            <person name="Liu Y."/>
        </authorList>
    </citation>
    <scope>NUCLEOTIDE SEQUENCE [LARGE SCALE GENOMIC DNA]</scope>
    <source>
        <strain evidence="2">HL-2020</strain>
        <tissue evidence="2">Leaf</tissue>
    </source>
</reference>
<keyword evidence="1" id="KW-0812">Transmembrane</keyword>
<protein>
    <recommendedName>
        <fullName evidence="4">RNase H type-1 domain-containing protein</fullName>
    </recommendedName>
</protein>
<evidence type="ECO:0000313" key="2">
    <source>
        <dbReference type="EMBL" id="KAF9598795.1"/>
    </source>
</evidence>